<feature type="region of interest" description="Disordered" evidence="8">
    <location>
        <begin position="341"/>
        <end position="365"/>
    </location>
</feature>
<dbReference type="PANTHER" id="PTHR44936:SF10">
    <property type="entry name" value="SENSOR PROTEIN RSTB"/>
    <property type="match status" value="1"/>
</dbReference>
<dbReference type="EMBL" id="SZPR01000017">
    <property type="protein sequence ID" value="TKT07796.1"/>
    <property type="molecule type" value="Genomic_DNA"/>
</dbReference>
<dbReference type="SUPFAM" id="SSF55874">
    <property type="entry name" value="ATPase domain of HSP90 chaperone/DNA topoisomerase II/histidine kinase"/>
    <property type="match status" value="2"/>
</dbReference>
<dbReference type="PANTHER" id="PTHR44936">
    <property type="entry name" value="SENSOR PROTEIN CREC"/>
    <property type="match status" value="1"/>
</dbReference>
<evidence type="ECO:0000256" key="5">
    <source>
        <dbReference type="ARBA" id="ARBA00022777"/>
    </source>
</evidence>
<dbReference type="Proteomes" id="UP000308632">
    <property type="component" value="Unassembled WGS sequence"/>
</dbReference>
<dbReference type="InterPro" id="IPR050980">
    <property type="entry name" value="2C_sensor_his_kinase"/>
</dbReference>
<gene>
    <name evidence="10" type="ORF">E4U92_20325</name>
</gene>
<dbReference type="Pfam" id="PF02518">
    <property type="entry name" value="HATPase_c"/>
    <property type="match status" value="1"/>
</dbReference>
<proteinExistence type="predicted"/>
<keyword evidence="3" id="KW-0808">Transferase</keyword>
<sequence length="707" mass="78631">MTTHLRFAPEILVRLGEELIPHPDLGVIELVRNAYDADADYCNVTLTNASQPGGTLVVEDNGDGMTADDIRDGFLLIGRSTKPGSPLTRKGRRKVGEKGLGRLAALRLGRRVDLITRPREELGTEYVLQIDWADYESVNTVEDVELNVEKRQTTKKPGTDLTIYGLRQGFDATEMERLARAMRLLTGFFEDQDTGFKATLNAPQFEKVAAAVNHGFFDDYEYRLVAHLDDEGHASAALYNWKNEEVARGDHFDVAQGRVRGQLQAPLAYQAPPATFELWMFILDAKSFTRRASPHKHSDLRPWLKVIGGVHLFHRGLRVHPYGDPGFDWLELNLLRSRSPELRPSSNTSVGRVSVEDPGDALTPKTDRMGFQENLAFIDLREFARRATDWAARERLRIREAGRIGGAAAAKKEKEKAKRSINTVLNEIRKFNPVQAAEVSELVDTQERYIQALERDRLLYRSLATVGISTAVFAHESLTTSAGLGEDLEMLESRIRELTEESSYAGRLEKILNRAKGCATSIHSFAKVPLRMLRRSKRRAAVIDVNDACREFAEMFGGYLTDRNILLDLDLSDEPARVLTPVADIESIYTNLVINSANAFSHSTEPSGEQVVLIRTRTDSRHVFIDVADSGPGLTDVSVENMWLPGEGGETSDGTGLGLTIVRDIVADLHGKKSVLEDGELSAEIHGELGGAAFHIRLPKQADGRDR</sequence>
<accession>A0A4U5X386</accession>
<evidence type="ECO:0000259" key="9">
    <source>
        <dbReference type="PROSITE" id="PS50109"/>
    </source>
</evidence>
<reference evidence="10 11" key="1">
    <citation type="submission" date="2019-04" db="EMBL/GenBank/DDBJ databases">
        <title>Streptomyces lasaliensis sp.nov., an Actinomycete isolated from soil which produces the polyether antibiotic lasalocid.</title>
        <authorList>
            <person name="Erwin G."/>
            <person name="Haber C."/>
        </authorList>
    </citation>
    <scope>NUCLEOTIDE SEQUENCE [LARGE SCALE GENOMIC DNA]</scope>
    <source>
        <strain evidence="10 11">DSM 40089</strain>
    </source>
</reference>
<dbReference type="PRINTS" id="PR00344">
    <property type="entry name" value="BCTRLSENSOR"/>
</dbReference>
<keyword evidence="7" id="KW-0902">Two-component regulatory system</keyword>
<evidence type="ECO:0000256" key="1">
    <source>
        <dbReference type="ARBA" id="ARBA00000085"/>
    </source>
</evidence>
<dbReference type="GO" id="GO:0005524">
    <property type="term" value="F:ATP binding"/>
    <property type="evidence" value="ECO:0007669"/>
    <property type="project" value="UniProtKB-KW"/>
</dbReference>
<dbReference type="InterPro" id="IPR003594">
    <property type="entry name" value="HATPase_dom"/>
</dbReference>
<evidence type="ECO:0000256" key="8">
    <source>
        <dbReference type="SAM" id="MobiDB-lite"/>
    </source>
</evidence>
<organism evidence="10 11">
    <name type="scientific">Streptomyces galbus</name>
    <dbReference type="NCBI Taxonomy" id="33898"/>
    <lineage>
        <taxon>Bacteria</taxon>
        <taxon>Bacillati</taxon>
        <taxon>Actinomycetota</taxon>
        <taxon>Actinomycetes</taxon>
        <taxon>Kitasatosporales</taxon>
        <taxon>Streptomycetaceae</taxon>
        <taxon>Streptomyces</taxon>
    </lineage>
</organism>
<comment type="catalytic activity">
    <reaction evidence="1">
        <text>ATP + protein L-histidine = ADP + protein N-phospho-L-histidine.</text>
        <dbReference type="EC" id="2.7.13.3"/>
    </reaction>
</comment>
<protein>
    <recommendedName>
        <fullName evidence="2">histidine kinase</fullName>
        <ecNumber evidence="2">2.7.13.3</ecNumber>
    </recommendedName>
</protein>
<dbReference type="InterPro" id="IPR005467">
    <property type="entry name" value="His_kinase_dom"/>
</dbReference>
<dbReference type="PROSITE" id="PS50109">
    <property type="entry name" value="HIS_KIN"/>
    <property type="match status" value="1"/>
</dbReference>
<keyword evidence="6" id="KW-0067">ATP-binding</keyword>
<dbReference type="EC" id="2.7.13.3" evidence="2"/>
<evidence type="ECO:0000256" key="3">
    <source>
        <dbReference type="ARBA" id="ARBA00022679"/>
    </source>
</evidence>
<keyword evidence="4" id="KW-0547">Nucleotide-binding</keyword>
<dbReference type="Gene3D" id="3.30.565.10">
    <property type="entry name" value="Histidine kinase-like ATPase, C-terminal domain"/>
    <property type="match status" value="2"/>
</dbReference>
<dbReference type="InterPro" id="IPR036890">
    <property type="entry name" value="HATPase_C_sf"/>
</dbReference>
<dbReference type="GO" id="GO:0004673">
    <property type="term" value="F:protein histidine kinase activity"/>
    <property type="evidence" value="ECO:0007669"/>
    <property type="project" value="UniProtKB-EC"/>
</dbReference>
<dbReference type="AlphaFoldDB" id="A0A4U5X386"/>
<comment type="caution">
    <text evidence="10">The sequence shown here is derived from an EMBL/GenBank/DDBJ whole genome shotgun (WGS) entry which is preliminary data.</text>
</comment>
<name>A0A4U5X386_STRGB</name>
<evidence type="ECO:0000256" key="4">
    <source>
        <dbReference type="ARBA" id="ARBA00022741"/>
    </source>
</evidence>
<evidence type="ECO:0000256" key="2">
    <source>
        <dbReference type="ARBA" id="ARBA00012438"/>
    </source>
</evidence>
<evidence type="ECO:0000313" key="10">
    <source>
        <dbReference type="EMBL" id="TKT07796.1"/>
    </source>
</evidence>
<feature type="domain" description="Histidine kinase" evidence="9">
    <location>
        <begin position="472"/>
        <end position="702"/>
    </location>
</feature>
<evidence type="ECO:0000256" key="6">
    <source>
        <dbReference type="ARBA" id="ARBA00022840"/>
    </source>
</evidence>
<dbReference type="Pfam" id="PF13589">
    <property type="entry name" value="HATPase_c_3"/>
    <property type="match status" value="1"/>
</dbReference>
<dbReference type="GO" id="GO:0000160">
    <property type="term" value="P:phosphorelay signal transduction system"/>
    <property type="evidence" value="ECO:0007669"/>
    <property type="project" value="UniProtKB-KW"/>
</dbReference>
<evidence type="ECO:0000256" key="7">
    <source>
        <dbReference type="ARBA" id="ARBA00023012"/>
    </source>
</evidence>
<dbReference type="InterPro" id="IPR004358">
    <property type="entry name" value="Sig_transdc_His_kin-like_C"/>
</dbReference>
<dbReference type="RefSeq" id="WP_137301857.1">
    <property type="nucleotide sequence ID" value="NZ_BMVD01000007.1"/>
</dbReference>
<evidence type="ECO:0000313" key="11">
    <source>
        <dbReference type="Proteomes" id="UP000308632"/>
    </source>
</evidence>
<dbReference type="SMART" id="SM00387">
    <property type="entry name" value="HATPase_c"/>
    <property type="match status" value="1"/>
</dbReference>
<keyword evidence="5 10" id="KW-0418">Kinase</keyword>